<dbReference type="EMBL" id="CAMXCT020003313">
    <property type="protein sequence ID" value="CAL1157067.1"/>
    <property type="molecule type" value="Genomic_DNA"/>
</dbReference>
<feature type="domain" description="RING-type" evidence="3">
    <location>
        <begin position="394"/>
        <end position="436"/>
    </location>
</feature>
<dbReference type="PANTHER" id="PTHR45725">
    <property type="entry name" value="FORMIN HOMOLOGY 2 FAMILY MEMBER"/>
    <property type="match status" value="1"/>
</dbReference>
<feature type="region of interest" description="Disordered" evidence="2">
    <location>
        <begin position="314"/>
        <end position="373"/>
    </location>
</feature>
<reference evidence="4" key="1">
    <citation type="submission" date="2022-10" db="EMBL/GenBank/DDBJ databases">
        <authorList>
            <person name="Chen Y."/>
            <person name="Dougan E. K."/>
            <person name="Chan C."/>
            <person name="Rhodes N."/>
            <person name="Thang M."/>
        </authorList>
    </citation>
    <scope>NUCLEOTIDE SEQUENCE</scope>
</reference>
<dbReference type="SMART" id="SM00184">
    <property type="entry name" value="RING"/>
    <property type="match status" value="1"/>
</dbReference>
<comment type="caution">
    <text evidence="4">The sequence shown here is derived from an EMBL/GenBank/DDBJ whole genome shotgun (WGS) entry which is preliminary data.</text>
</comment>
<protein>
    <recommendedName>
        <fullName evidence="3">RING-type domain-containing protein</fullName>
    </recommendedName>
</protein>
<dbReference type="EMBL" id="CAMXCT030003313">
    <property type="protein sequence ID" value="CAL4791004.1"/>
    <property type="molecule type" value="Genomic_DNA"/>
</dbReference>
<evidence type="ECO:0000313" key="5">
    <source>
        <dbReference type="EMBL" id="CAL1157067.1"/>
    </source>
</evidence>
<evidence type="ECO:0000259" key="3">
    <source>
        <dbReference type="PROSITE" id="PS50089"/>
    </source>
</evidence>
<evidence type="ECO:0000256" key="2">
    <source>
        <dbReference type="SAM" id="MobiDB-lite"/>
    </source>
</evidence>
<keyword evidence="1" id="KW-0479">Metal-binding</keyword>
<dbReference type="SUPFAM" id="SSF57850">
    <property type="entry name" value="RING/U-box"/>
    <property type="match status" value="1"/>
</dbReference>
<keyword evidence="6" id="KW-1185">Reference proteome</keyword>
<name>A0A9P1D6Y0_9DINO</name>
<accession>A0A9P1D6Y0</accession>
<feature type="compositionally biased region" description="Low complexity" evidence="2">
    <location>
        <begin position="322"/>
        <end position="347"/>
    </location>
</feature>
<dbReference type="InterPro" id="IPR001841">
    <property type="entry name" value="Znf_RING"/>
</dbReference>
<reference evidence="5" key="2">
    <citation type="submission" date="2024-04" db="EMBL/GenBank/DDBJ databases">
        <authorList>
            <person name="Chen Y."/>
            <person name="Shah S."/>
            <person name="Dougan E. K."/>
            <person name="Thang M."/>
            <person name="Chan C."/>
        </authorList>
    </citation>
    <scope>NUCLEOTIDE SEQUENCE [LARGE SCALE GENOMIC DNA]</scope>
</reference>
<dbReference type="PANTHER" id="PTHR45725:SF1">
    <property type="entry name" value="DISHEVELLED ASSOCIATED ACTIVATOR OF MORPHOGENESIS, ISOFORM D"/>
    <property type="match status" value="1"/>
</dbReference>
<gene>
    <name evidence="4" type="ORF">C1SCF055_LOCUS29539</name>
</gene>
<dbReference type="Pfam" id="PF13639">
    <property type="entry name" value="zf-RING_2"/>
    <property type="match status" value="1"/>
</dbReference>
<dbReference type="Gene3D" id="3.30.40.10">
    <property type="entry name" value="Zinc/RING finger domain, C3HC4 (zinc finger)"/>
    <property type="match status" value="1"/>
</dbReference>
<dbReference type="PROSITE" id="PS50089">
    <property type="entry name" value="ZF_RING_2"/>
    <property type="match status" value="1"/>
</dbReference>
<dbReference type="InterPro" id="IPR051425">
    <property type="entry name" value="Formin_Homology"/>
</dbReference>
<dbReference type="AlphaFoldDB" id="A0A9P1D6Y0"/>
<keyword evidence="1" id="KW-0863">Zinc-finger</keyword>
<dbReference type="GO" id="GO:0008270">
    <property type="term" value="F:zinc ion binding"/>
    <property type="evidence" value="ECO:0007669"/>
    <property type="project" value="UniProtKB-KW"/>
</dbReference>
<dbReference type="EMBL" id="CAMXCT010003313">
    <property type="protein sequence ID" value="CAI4003692.1"/>
    <property type="molecule type" value="Genomic_DNA"/>
</dbReference>
<evidence type="ECO:0000313" key="4">
    <source>
        <dbReference type="EMBL" id="CAI4003692.1"/>
    </source>
</evidence>
<dbReference type="Proteomes" id="UP001152797">
    <property type="component" value="Unassembled WGS sequence"/>
</dbReference>
<dbReference type="InterPro" id="IPR013083">
    <property type="entry name" value="Znf_RING/FYVE/PHD"/>
</dbReference>
<proteinExistence type="predicted"/>
<keyword evidence="1" id="KW-0862">Zinc</keyword>
<dbReference type="OrthoDB" id="490901at2759"/>
<feature type="region of interest" description="Disordered" evidence="2">
    <location>
        <begin position="96"/>
        <end position="115"/>
    </location>
</feature>
<organism evidence="4">
    <name type="scientific">Cladocopium goreaui</name>
    <dbReference type="NCBI Taxonomy" id="2562237"/>
    <lineage>
        <taxon>Eukaryota</taxon>
        <taxon>Sar</taxon>
        <taxon>Alveolata</taxon>
        <taxon>Dinophyceae</taxon>
        <taxon>Suessiales</taxon>
        <taxon>Symbiodiniaceae</taxon>
        <taxon>Cladocopium</taxon>
    </lineage>
</organism>
<evidence type="ECO:0000313" key="6">
    <source>
        <dbReference type="Proteomes" id="UP001152797"/>
    </source>
</evidence>
<evidence type="ECO:0000256" key="1">
    <source>
        <dbReference type="PROSITE-ProRule" id="PRU00175"/>
    </source>
</evidence>
<sequence length="461" mass="48278">MPAAPVNRAAKRQRTLPQMMGQMMNPMMMNPMMGGMMNPMMGGGMAPMMMGGCNGMMGPMNGMMGGMMNPAAMRRMMEDVAAGEDAEEEVHDYDDVGAVQDAPPPQPAAASASVVAQPVAPAVPVPAQPEHQPPPVLPYNKSDDAAITRSASMIRGIPMTRLSYSIEKLVPALDAGYTSGLTQRDLLQLLWIITKLKPSLKISNLRVTSYEDLGNRFKKAHDRIKDSCEGFPDNIVQELPLVLGDAEVNDVAVAQGWKDEFLKPVSCAKAPPPSVAEVFAGRRPAAAPVPALPHPPARNSSIASIAPIAVTTSKAAPPAPASPAAEAAAPPAPARPAAEAAVRDATPPAEPSPDGDAQGAEPSPAVDLAVEPSPAAEAAAVTVPAADGDGPPICLICQQEMTNGAMKTLGCGHIYHLSCMESWYTATSNFEERCPLRCQITPPAGDRAVRGADDFEVVDFV</sequence>